<dbReference type="InterPro" id="IPR017927">
    <property type="entry name" value="FAD-bd_FR_type"/>
</dbReference>
<gene>
    <name evidence="11" type="ORF">BES08_21755</name>
    <name evidence="12" type="ORF">BV97_03383</name>
</gene>
<evidence type="ECO:0000259" key="10">
    <source>
        <dbReference type="PROSITE" id="PS51384"/>
    </source>
</evidence>
<evidence type="ECO:0000256" key="6">
    <source>
        <dbReference type="ARBA" id="ARBA00022827"/>
    </source>
</evidence>
<dbReference type="PRINTS" id="PR00371">
    <property type="entry name" value="FPNCR"/>
</dbReference>
<dbReference type="InterPro" id="IPR039261">
    <property type="entry name" value="FNR_nucleotide-bd"/>
</dbReference>
<evidence type="ECO:0000256" key="1">
    <source>
        <dbReference type="ARBA" id="ARBA00001974"/>
    </source>
</evidence>
<dbReference type="GO" id="GO:0000166">
    <property type="term" value="F:nucleotide binding"/>
    <property type="evidence" value="ECO:0007669"/>
    <property type="project" value="UniProtKB-KW"/>
</dbReference>
<keyword evidence="8" id="KW-0560">Oxidoreductase</keyword>
<evidence type="ECO:0000256" key="8">
    <source>
        <dbReference type="ARBA" id="ARBA00023002"/>
    </source>
</evidence>
<evidence type="ECO:0000313" key="12">
    <source>
        <dbReference type="EMBL" id="EZP80616.1"/>
    </source>
</evidence>
<keyword evidence="5" id="KW-0547">Nucleotide-binding</keyword>
<dbReference type="Gene3D" id="2.40.30.10">
    <property type="entry name" value="Translation factors"/>
    <property type="match status" value="1"/>
</dbReference>
<keyword evidence="4" id="KW-0285">Flavoprotein</keyword>
<evidence type="ECO:0000256" key="9">
    <source>
        <dbReference type="ARBA" id="ARBA00047776"/>
    </source>
</evidence>
<dbReference type="AlphaFoldDB" id="A0A031JS51"/>
<dbReference type="InterPro" id="IPR008333">
    <property type="entry name" value="Cbr1-like_FAD-bd_dom"/>
</dbReference>
<dbReference type="EMBL" id="CP017076">
    <property type="protein sequence ID" value="AOR80098.1"/>
    <property type="molecule type" value="Genomic_DNA"/>
</dbReference>
<dbReference type="OrthoDB" id="9784483at2"/>
<dbReference type="PANTHER" id="PTHR47878:SF1">
    <property type="entry name" value="FLAVODOXIN_FERREDOXIN--NADP REDUCTASE"/>
    <property type="match status" value="1"/>
</dbReference>
<evidence type="ECO:0000313" key="13">
    <source>
        <dbReference type="Proteomes" id="UP000024329"/>
    </source>
</evidence>
<evidence type="ECO:0000256" key="7">
    <source>
        <dbReference type="ARBA" id="ARBA00022857"/>
    </source>
</evidence>
<keyword evidence="7" id="KW-0521">NADP</keyword>
<dbReference type="Gene3D" id="3.40.50.80">
    <property type="entry name" value="Nucleotide-binding domain of ferredoxin-NADP reductase (FNR) module"/>
    <property type="match status" value="1"/>
</dbReference>
<dbReference type="InterPro" id="IPR001709">
    <property type="entry name" value="Flavoprot_Pyr_Nucl_cyt_Rdtase"/>
</dbReference>
<reference evidence="11" key="2">
    <citation type="submission" date="2016-08" db="EMBL/GenBank/DDBJ databases">
        <authorList>
            <person name="Seilhamer J.J."/>
        </authorList>
    </citation>
    <scope>NUCLEOTIDE SEQUENCE [LARGE SCALE GENOMIC DNA]</scope>
    <source>
        <strain evidence="11">SA1</strain>
        <plasmid evidence="11">pSA1</plasmid>
    </source>
</reference>
<dbReference type="Pfam" id="PF00175">
    <property type="entry name" value="NAD_binding_1"/>
    <property type="match status" value="1"/>
</dbReference>
<keyword evidence="6" id="KW-0274">FAD</keyword>
<proteinExistence type="inferred from homology"/>
<dbReference type="PANTHER" id="PTHR47878">
    <property type="entry name" value="OXIDOREDUCTASE FAD/NAD(P)-BINDING DOMAIN PROTEIN"/>
    <property type="match status" value="1"/>
</dbReference>
<reference evidence="12 13" key="1">
    <citation type="submission" date="2014-03" db="EMBL/GenBank/DDBJ databases">
        <title>Whole genome sequence of Novosphingobium resinovorum KF1.</title>
        <authorList>
            <person name="Gan H.M."/>
            <person name="Gan H.Y."/>
            <person name="Chew T.H."/>
            <person name="Savka M.A."/>
        </authorList>
    </citation>
    <scope>NUCLEOTIDE SEQUENCE [LARGE SCALE GENOMIC DNA]</scope>
    <source>
        <strain evidence="12 13">KF1</strain>
    </source>
</reference>
<dbReference type="SUPFAM" id="SSF63380">
    <property type="entry name" value="Riboflavin synthase domain-like"/>
    <property type="match status" value="1"/>
</dbReference>
<dbReference type="InterPro" id="IPR001433">
    <property type="entry name" value="OxRdtase_FAD/NAD-bd"/>
</dbReference>
<dbReference type="GO" id="GO:0042167">
    <property type="term" value="P:heme catabolic process"/>
    <property type="evidence" value="ECO:0007669"/>
    <property type="project" value="TreeGrafter"/>
</dbReference>
<dbReference type="Pfam" id="PF00970">
    <property type="entry name" value="FAD_binding_6"/>
    <property type="match status" value="1"/>
</dbReference>
<dbReference type="eggNOG" id="COG0543">
    <property type="taxonomic scope" value="Bacteria"/>
</dbReference>
<dbReference type="GO" id="GO:0034599">
    <property type="term" value="P:cellular response to oxidative stress"/>
    <property type="evidence" value="ECO:0007669"/>
    <property type="project" value="TreeGrafter"/>
</dbReference>
<dbReference type="InterPro" id="IPR017938">
    <property type="entry name" value="Riboflavin_synthase-like_b-brl"/>
</dbReference>
<evidence type="ECO:0000313" key="11">
    <source>
        <dbReference type="EMBL" id="AOR80098.1"/>
    </source>
</evidence>
<dbReference type="EC" id="1.18.1.2" evidence="3"/>
<sequence>MNDSKAEAATLDNSAAPATVLEPTGALTVETVLSVHHWNEHLFSFKITRPASFRFRSGEFIMIGLQGDNGKPLLRAYSIASPSWAEEIEFLSIKVEDGPLTSKLQLIQPGDQIYLGRKPVGTLVTDALTPGKRLFLFGSGTGLAPFLSLIRDPDVYEMFEQVVIVHSVRRVADLAFRQELESQLAGDPLVEDQALVQLTYVPTVTREEFHTTGRINVLIENGRLFEGLKGEARMDPATDRVMLCGSMAMNKDIAAMLEGLGFVEGSNNKPADFVIERAFVG</sequence>
<dbReference type="GO" id="GO:0004324">
    <property type="term" value="F:ferredoxin-NADP+ reductase activity"/>
    <property type="evidence" value="ECO:0007669"/>
    <property type="project" value="UniProtKB-EC"/>
</dbReference>
<dbReference type="PROSITE" id="PS51384">
    <property type="entry name" value="FAD_FR"/>
    <property type="match status" value="1"/>
</dbReference>
<comment type="similarity">
    <text evidence="2">Belongs to the ferredoxin--NADP reductase type 1 family.</text>
</comment>
<dbReference type="InterPro" id="IPR051930">
    <property type="entry name" value="FNR_type-1"/>
</dbReference>
<dbReference type="RefSeq" id="WP_008829865.1">
    <property type="nucleotide sequence ID" value="NZ_BSFC01000035.1"/>
</dbReference>
<protein>
    <recommendedName>
        <fullName evidence="3">ferredoxin--NADP(+) reductase</fullName>
        <ecNumber evidence="3">1.18.1.2</ecNumber>
    </recommendedName>
</protein>
<dbReference type="CDD" id="cd06195">
    <property type="entry name" value="FNR1"/>
    <property type="match status" value="1"/>
</dbReference>
<evidence type="ECO:0000313" key="14">
    <source>
        <dbReference type="Proteomes" id="UP000094626"/>
    </source>
</evidence>
<evidence type="ECO:0000256" key="2">
    <source>
        <dbReference type="ARBA" id="ARBA00008312"/>
    </source>
</evidence>
<dbReference type="KEGG" id="nre:BES08_21755"/>
<keyword evidence="14" id="KW-1185">Reference proteome</keyword>
<dbReference type="EMBL" id="JFYZ01000016">
    <property type="protein sequence ID" value="EZP80616.1"/>
    <property type="molecule type" value="Genomic_DNA"/>
</dbReference>
<organism evidence="12 13">
    <name type="scientific">Novosphingobium resinovorum</name>
    <dbReference type="NCBI Taxonomy" id="158500"/>
    <lineage>
        <taxon>Bacteria</taxon>
        <taxon>Pseudomonadati</taxon>
        <taxon>Pseudomonadota</taxon>
        <taxon>Alphaproteobacteria</taxon>
        <taxon>Sphingomonadales</taxon>
        <taxon>Sphingomonadaceae</taxon>
        <taxon>Novosphingobium</taxon>
    </lineage>
</organism>
<dbReference type="InterPro" id="IPR033892">
    <property type="entry name" value="FNR_bac"/>
</dbReference>
<dbReference type="SUPFAM" id="SSF52343">
    <property type="entry name" value="Ferredoxin reductase-like, C-terminal NADP-linked domain"/>
    <property type="match status" value="1"/>
</dbReference>
<feature type="domain" description="FAD-binding FR-type" evidence="10">
    <location>
        <begin position="25"/>
        <end position="126"/>
    </location>
</feature>
<reference evidence="14" key="3">
    <citation type="journal article" date="2017" name="J. Biotechnol.">
        <title>Complete genome sequence of Novosphingobium resinovorum SA1, a versatile xenobiotic-degrading bacterium capable of utilizing sulfanilic acid.</title>
        <authorList>
            <person name="Hegedus B."/>
            <person name="Kos P.B."/>
            <person name="Balint B."/>
            <person name="Maroti G."/>
            <person name="Gan H.M."/>
            <person name="Perei K."/>
            <person name="Rakhely G."/>
        </authorList>
    </citation>
    <scope>NUCLEOTIDE SEQUENCE [LARGE SCALE GENOMIC DNA]</scope>
    <source>
        <strain evidence="14">SA1</strain>
    </source>
</reference>
<evidence type="ECO:0000256" key="3">
    <source>
        <dbReference type="ARBA" id="ARBA00013223"/>
    </source>
</evidence>
<dbReference type="Proteomes" id="UP000024329">
    <property type="component" value="Unassembled WGS sequence"/>
</dbReference>
<name>A0A031JS51_9SPHN</name>
<comment type="catalytic activity">
    <reaction evidence="9">
        <text>2 reduced [2Fe-2S]-[ferredoxin] + NADP(+) + H(+) = 2 oxidized [2Fe-2S]-[ferredoxin] + NADPH</text>
        <dbReference type="Rhea" id="RHEA:20125"/>
        <dbReference type="Rhea" id="RHEA-COMP:10000"/>
        <dbReference type="Rhea" id="RHEA-COMP:10001"/>
        <dbReference type="ChEBI" id="CHEBI:15378"/>
        <dbReference type="ChEBI" id="CHEBI:33737"/>
        <dbReference type="ChEBI" id="CHEBI:33738"/>
        <dbReference type="ChEBI" id="CHEBI:57783"/>
        <dbReference type="ChEBI" id="CHEBI:58349"/>
        <dbReference type="EC" id="1.18.1.2"/>
    </reaction>
</comment>
<dbReference type="Proteomes" id="UP000094626">
    <property type="component" value="Plasmid pSA1"/>
</dbReference>
<geneLocation type="plasmid" evidence="11 14">
    <name>pSA1</name>
</geneLocation>
<comment type="cofactor">
    <cofactor evidence="1">
        <name>FAD</name>
        <dbReference type="ChEBI" id="CHEBI:57692"/>
    </cofactor>
</comment>
<keyword evidence="11" id="KW-0614">Plasmid</keyword>
<accession>A0A031JS51</accession>
<dbReference type="PATRIC" id="fig|158500.4.peg.3451"/>
<evidence type="ECO:0000256" key="5">
    <source>
        <dbReference type="ARBA" id="ARBA00022741"/>
    </source>
</evidence>
<evidence type="ECO:0000256" key="4">
    <source>
        <dbReference type="ARBA" id="ARBA00022630"/>
    </source>
</evidence>